<organism evidence="4 5">
    <name type="scientific">Symbiodinium pilosum</name>
    <name type="common">Dinoflagellate</name>
    <dbReference type="NCBI Taxonomy" id="2952"/>
    <lineage>
        <taxon>Eukaryota</taxon>
        <taxon>Sar</taxon>
        <taxon>Alveolata</taxon>
        <taxon>Dinophyceae</taxon>
        <taxon>Suessiales</taxon>
        <taxon>Symbiodiniaceae</taxon>
        <taxon>Symbiodinium</taxon>
    </lineage>
</organism>
<dbReference type="InterPro" id="IPR005814">
    <property type="entry name" value="Aminotrans_3"/>
</dbReference>
<keyword evidence="2" id="KW-0808">Transferase</keyword>
<dbReference type="EMBL" id="CAJNIZ010010125">
    <property type="protein sequence ID" value="CAE7294305.1"/>
    <property type="molecule type" value="Genomic_DNA"/>
</dbReference>
<protein>
    <submittedName>
        <fullName evidence="4">BioA protein</fullName>
    </submittedName>
</protein>
<dbReference type="PANTHER" id="PTHR42684:SF17">
    <property type="entry name" value="ADENOSYLMETHIONINE-8-AMINO-7-OXONONANOATE AMINOTRANSFERASE"/>
    <property type="match status" value="1"/>
</dbReference>
<evidence type="ECO:0000313" key="5">
    <source>
        <dbReference type="Proteomes" id="UP000649617"/>
    </source>
</evidence>
<dbReference type="Gene3D" id="3.90.1150.10">
    <property type="entry name" value="Aspartate Aminotransferase, domain 1"/>
    <property type="match status" value="1"/>
</dbReference>
<dbReference type="Pfam" id="PF00202">
    <property type="entry name" value="Aminotran_3"/>
    <property type="match status" value="1"/>
</dbReference>
<evidence type="ECO:0000256" key="1">
    <source>
        <dbReference type="ARBA" id="ARBA00022576"/>
    </source>
</evidence>
<dbReference type="GO" id="GO:0009102">
    <property type="term" value="P:biotin biosynthetic process"/>
    <property type="evidence" value="ECO:0007669"/>
    <property type="project" value="TreeGrafter"/>
</dbReference>
<dbReference type="GO" id="GO:0030170">
    <property type="term" value="F:pyridoxal phosphate binding"/>
    <property type="evidence" value="ECO:0007669"/>
    <property type="project" value="InterPro"/>
</dbReference>
<dbReference type="InterPro" id="IPR015421">
    <property type="entry name" value="PyrdxlP-dep_Trfase_major"/>
</dbReference>
<gene>
    <name evidence="4" type="primary">bioA</name>
    <name evidence="4" type="ORF">SPIL2461_LOCUS6620</name>
</gene>
<dbReference type="PROSITE" id="PS00600">
    <property type="entry name" value="AA_TRANSFER_CLASS_3"/>
    <property type="match status" value="1"/>
</dbReference>
<keyword evidence="5" id="KW-1185">Reference proteome</keyword>
<reference evidence="4" key="1">
    <citation type="submission" date="2021-02" db="EMBL/GenBank/DDBJ databases">
        <authorList>
            <person name="Dougan E. K."/>
            <person name="Rhodes N."/>
            <person name="Thang M."/>
            <person name="Chan C."/>
        </authorList>
    </citation>
    <scope>NUCLEOTIDE SEQUENCE</scope>
</reference>
<keyword evidence="3" id="KW-0663">Pyridoxal phosphate</keyword>
<dbReference type="InterPro" id="IPR015424">
    <property type="entry name" value="PyrdxlP-dep_Trfase"/>
</dbReference>
<dbReference type="InterPro" id="IPR015422">
    <property type="entry name" value="PyrdxlP-dep_Trfase_small"/>
</dbReference>
<evidence type="ECO:0000256" key="2">
    <source>
        <dbReference type="ARBA" id="ARBA00022679"/>
    </source>
</evidence>
<sequence length="284" mass="30814">MAVCDPVRGMHSLFRNALPQQLFAAPPVLAHPQSWDSFDSDDGFTSMEELLRQNAEDIAAVIIEPIVQGAGGMRIYSPAYLVKLRKLCSELEVLLIFDEIATGFGRTGKLFAAEHAQVTPDIMCVGKALTGGYCTLGATITSKDVAHGVSGPDGTLPLMHGPTFMANPLACAIAAASIRLLLQGPWQERVRAIEKQLDQELRPLKDHALVSDVRVLGAIGVVELHSPPKEPAKLQQALVQQGVWLRPFGQTIYTMPPYVISKQQLRSITEAISNVLDQGIELTD</sequence>
<dbReference type="Proteomes" id="UP000649617">
    <property type="component" value="Unassembled WGS sequence"/>
</dbReference>
<accession>A0A812MZK9</accession>
<dbReference type="Gene3D" id="3.40.640.10">
    <property type="entry name" value="Type I PLP-dependent aspartate aminotransferase-like (Major domain)"/>
    <property type="match status" value="1"/>
</dbReference>
<evidence type="ECO:0000256" key="3">
    <source>
        <dbReference type="ARBA" id="ARBA00022898"/>
    </source>
</evidence>
<dbReference type="SUPFAM" id="SSF53383">
    <property type="entry name" value="PLP-dependent transferases"/>
    <property type="match status" value="1"/>
</dbReference>
<evidence type="ECO:0000313" key="4">
    <source>
        <dbReference type="EMBL" id="CAE7294305.1"/>
    </source>
</evidence>
<dbReference type="OrthoDB" id="425114at2759"/>
<comment type="caution">
    <text evidence="4">The sequence shown here is derived from an EMBL/GenBank/DDBJ whole genome shotgun (WGS) entry which is preliminary data.</text>
</comment>
<name>A0A812MZK9_SYMPI</name>
<dbReference type="InterPro" id="IPR049704">
    <property type="entry name" value="Aminotrans_3_PPA_site"/>
</dbReference>
<keyword evidence="1" id="KW-0032">Aminotransferase</keyword>
<dbReference type="PANTHER" id="PTHR42684">
    <property type="entry name" value="ADENOSYLMETHIONINE-8-AMINO-7-OXONONANOATE AMINOTRANSFERASE"/>
    <property type="match status" value="1"/>
</dbReference>
<dbReference type="CDD" id="cd00610">
    <property type="entry name" value="OAT_like"/>
    <property type="match status" value="1"/>
</dbReference>
<proteinExistence type="predicted"/>
<dbReference type="GO" id="GO:0004015">
    <property type="term" value="F:adenosylmethionine-8-amino-7-oxononanoate transaminase activity"/>
    <property type="evidence" value="ECO:0007669"/>
    <property type="project" value="TreeGrafter"/>
</dbReference>
<dbReference type="AlphaFoldDB" id="A0A812MZK9"/>